<dbReference type="PANTHER" id="PTHR33337">
    <property type="entry name" value="GFA DOMAIN-CONTAINING PROTEIN"/>
    <property type="match status" value="1"/>
</dbReference>
<keyword evidence="4" id="KW-0456">Lyase</keyword>
<dbReference type="EMBL" id="CAJVPQ010005286">
    <property type="protein sequence ID" value="CAG8667259.1"/>
    <property type="molecule type" value="Genomic_DNA"/>
</dbReference>
<comment type="similarity">
    <text evidence="1">Belongs to the Gfa family.</text>
</comment>
<evidence type="ECO:0000256" key="4">
    <source>
        <dbReference type="ARBA" id="ARBA00023239"/>
    </source>
</evidence>
<keyword evidence="3" id="KW-0862">Zinc</keyword>
<dbReference type="Pfam" id="PF04828">
    <property type="entry name" value="GFA"/>
    <property type="match status" value="1"/>
</dbReference>
<dbReference type="SUPFAM" id="SSF51316">
    <property type="entry name" value="Mss4-like"/>
    <property type="match status" value="1"/>
</dbReference>
<keyword evidence="2" id="KW-0479">Metal-binding</keyword>
<gene>
    <name evidence="6" type="ORF">FCALED_LOCUS11838</name>
</gene>
<organism evidence="6 7">
    <name type="scientific">Funneliformis caledonium</name>
    <dbReference type="NCBI Taxonomy" id="1117310"/>
    <lineage>
        <taxon>Eukaryota</taxon>
        <taxon>Fungi</taxon>
        <taxon>Fungi incertae sedis</taxon>
        <taxon>Mucoromycota</taxon>
        <taxon>Glomeromycotina</taxon>
        <taxon>Glomeromycetes</taxon>
        <taxon>Glomerales</taxon>
        <taxon>Glomeraceae</taxon>
        <taxon>Funneliformis</taxon>
    </lineage>
</organism>
<evidence type="ECO:0000256" key="1">
    <source>
        <dbReference type="ARBA" id="ARBA00005495"/>
    </source>
</evidence>
<dbReference type="Gene3D" id="3.90.1590.10">
    <property type="entry name" value="glutathione-dependent formaldehyde- activating enzyme (gfa)"/>
    <property type="match status" value="1"/>
</dbReference>
<dbReference type="Proteomes" id="UP000789570">
    <property type="component" value="Unassembled WGS sequence"/>
</dbReference>
<accession>A0A9N9E6M3</accession>
<evidence type="ECO:0000256" key="2">
    <source>
        <dbReference type="ARBA" id="ARBA00022723"/>
    </source>
</evidence>
<dbReference type="OrthoDB" id="406544at2759"/>
<name>A0A9N9E6M3_9GLOM</name>
<comment type="caution">
    <text evidence="6">The sequence shown here is derived from an EMBL/GenBank/DDBJ whole genome shotgun (WGS) entry which is preliminary data.</text>
</comment>
<proteinExistence type="inferred from homology"/>
<evidence type="ECO:0000313" key="7">
    <source>
        <dbReference type="Proteomes" id="UP000789570"/>
    </source>
</evidence>
<dbReference type="GO" id="GO:0016846">
    <property type="term" value="F:carbon-sulfur lyase activity"/>
    <property type="evidence" value="ECO:0007669"/>
    <property type="project" value="InterPro"/>
</dbReference>
<reference evidence="6" key="1">
    <citation type="submission" date="2021-06" db="EMBL/GenBank/DDBJ databases">
        <authorList>
            <person name="Kallberg Y."/>
            <person name="Tangrot J."/>
            <person name="Rosling A."/>
        </authorList>
    </citation>
    <scope>NUCLEOTIDE SEQUENCE</scope>
    <source>
        <strain evidence="6">UK204</strain>
    </source>
</reference>
<feature type="domain" description="CENP-V/GFA" evidence="5">
    <location>
        <begin position="13"/>
        <end position="165"/>
    </location>
</feature>
<evidence type="ECO:0000256" key="3">
    <source>
        <dbReference type="ARBA" id="ARBA00022833"/>
    </source>
</evidence>
<evidence type="ECO:0000259" key="5">
    <source>
        <dbReference type="PROSITE" id="PS51891"/>
    </source>
</evidence>
<dbReference type="InterPro" id="IPR011057">
    <property type="entry name" value="Mss4-like_sf"/>
</dbReference>
<dbReference type="GO" id="GO:0046872">
    <property type="term" value="F:metal ion binding"/>
    <property type="evidence" value="ECO:0007669"/>
    <property type="project" value="UniProtKB-KW"/>
</dbReference>
<dbReference type="AlphaFoldDB" id="A0A9N9E6M3"/>
<sequence>MYKKSKTLSEMELQGSCHCEKVKFTVKSHTPVPFMRCYCSICRKVDGGGGYSINIMGQARIIRINNDTLKVNGMEYVKSYRGIKDKSLPKNRQKECGNKRHFCGECGCMLWAYDQQYPEWCYPFASAIDTPLPKPKQIICIMLKDKADWAHVPERAVEFDEYPEDSIESWHKNNKAWVD</sequence>
<dbReference type="PROSITE" id="PS51891">
    <property type="entry name" value="CENP_V_GFA"/>
    <property type="match status" value="1"/>
</dbReference>
<keyword evidence="7" id="KW-1185">Reference proteome</keyword>
<evidence type="ECO:0000313" key="6">
    <source>
        <dbReference type="EMBL" id="CAG8667259.1"/>
    </source>
</evidence>
<dbReference type="InterPro" id="IPR006913">
    <property type="entry name" value="CENP-V/GFA"/>
</dbReference>
<dbReference type="PANTHER" id="PTHR33337:SF44">
    <property type="entry name" value="DUF636 DOMAIN PROTEIN (AFU_ORTHOLOGUE AFUA_1G09754)"/>
    <property type="match status" value="1"/>
</dbReference>
<protein>
    <submittedName>
        <fullName evidence="6">3629_t:CDS:1</fullName>
    </submittedName>
</protein>